<organism evidence="2 3">
    <name type="scientific">Faecalicatena acetigenes</name>
    <dbReference type="NCBI Taxonomy" id="2981790"/>
    <lineage>
        <taxon>Bacteria</taxon>
        <taxon>Bacillati</taxon>
        <taxon>Bacillota</taxon>
        <taxon>Clostridia</taxon>
        <taxon>Lachnospirales</taxon>
        <taxon>Lachnospiraceae</taxon>
        <taxon>Faecalicatena</taxon>
    </lineage>
</organism>
<feature type="transmembrane region" description="Helical" evidence="1">
    <location>
        <begin position="195"/>
        <end position="212"/>
    </location>
</feature>
<keyword evidence="1" id="KW-0812">Transmembrane</keyword>
<dbReference type="Proteomes" id="UP001652394">
    <property type="component" value="Unassembled WGS sequence"/>
</dbReference>
<feature type="transmembrane region" description="Helical" evidence="1">
    <location>
        <begin position="224"/>
        <end position="243"/>
    </location>
</feature>
<feature type="transmembrane region" description="Helical" evidence="1">
    <location>
        <begin position="172"/>
        <end position="189"/>
    </location>
</feature>
<dbReference type="EMBL" id="JAOQJX010000012">
    <property type="protein sequence ID" value="MCU6747782.1"/>
    <property type="molecule type" value="Genomic_DNA"/>
</dbReference>
<dbReference type="RefSeq" id="WP_059069035.1">
    <property type="nucleotide sequence ID" value="NZ_JAOQJX010000012.1"/>
</dbReference>
<sequence>MEKESDKSARRKSFLYETEIGRFLAAGVIIAILMLIIYRIFPVQFETNDDSSMMNILSGRQTGNPEVGTIYSNIVRDYGISFLYKIFPGFSWYTITTILLLYFANVIILKTIFRIFVSKGWTLWKGTLFYLVFYFLCIHYSIVFIQFTTLAGILGAAAIALITGTYLNESKAIRIIDGILAILLIFVSYITRPLAGKVVLVCSIFAMLIKLFCSTKKSWKQKGILYSTIFMSAIILIAGASAIHQKYYGAAEWKAYREYNAQRAQFCDYPRLSYEEGRSIYEKAGWSEELYELVNGWFFMDKAVTKENFQIINEAYVAEQNSLKNQIISGIITLQQFLISNKLAFYTFFGSVVCLLGITAIVCVKKERRHLLWIFSGMLLGGGLLFYLSFKGRILIRVYLLCLVPLLCLLVLQMLLMCSKNCKIEKRIILGVLCICGIFAFANIKEVNKKMQDPLLVKEIQEKAVLDEYCASHPDNLYIYALSVVSSRYSPWENENRNTTLNYFSWGGATMFSPIYYERLEANGLSELYADKFFEDNVYFVNNDNAILNSLINYLSKTYDCTVKYEIVEKVADCSVIKFSCE</sequence>
<feature type="transmembrane region" description="Helical" evidence="1">
    <location>
        <begin position="343"/>
        <end position="364"/>
    </location>
</feature>
<reference evidence="2 3" key="1">
    <citation type="journal article" date="2021" name="ISME Commun">
        <title>Automated analysis of genomic sequences facilitates high-throughput and comprehensive description of bacteria.</title>
        <authorList>
            <person name="Hitch T.C.A."/>
        </authorList>
    </citation>
    <scope>NUCLEOTIDE SEQUENCE [LARGE SCALE GENOMIC DNA]</scope>
    <source>
        <strain evidence="2 3">H2_18</strain>
    </source>
</reference>
<protein>
    <recommendedName>
        <fullName evidence="4">Glycosyltransferase RgtA/B/C/D-like domain-containing protein</fullName>
    </recommendedName>
</protein>
<evidence type="ECO:0000313" key="2">
    <source>
        <dbReference type="EMBL" id="MCU6747782.1"/>
    </source>
</evidence>
<gene>
    <name evidence="2" type="ORF">OCV51_08975</name>
</gene>
<feature type="transmembrane region" description="Helical" evidence="1">
    <location>
        <begin position="371"/>
        <end position="390"/>
    </location>
</feature>
<keyword evidence="1" id="KW-0472">Membrane</keyword>
<name>A0ABT2TBY7_9FIRM</name>
<feature type="transmembrane region" description="Helical" evidence="1">
    <location>
        <begin position="121"/>
        <end position="142"/>
    </location>
</feature>
<feature type="transmembrane region" description="Helical" evidence="1">
    <location>
        <begin position="428"/>
        <end position="444"/>
    </location>
</feature>
<evidence type="ECO:0000256" key="1">
    <source>
        <dbReference type="SAM" id="Phobius"/>
    </source>
</evidence>
<feature type="transmembrane region" description="Helical" evidence="1">
    <location>
        <begin position="90"/>
        <end position="109"/>
    </location>
</feature>
<proteinExistence type="predicted"/>
<keyword evidence="3" id="KW-1185">Reference proteome</keyword>
<comment type="caution">
    <text evidence="2">The sequence shown here is derived from an EMBL/GenBank/DDBJ whole genome shotgun (WGS) entry which is preliminary data.</text>
</comment>
<keyword evidence="1" id="KW-1133">Transmembrane helix</keyword>
<feature type="transmembrane region" description="Helical" evidence="1">
    <location>
        <begin position="20"/>
        <end position="41"/>
    </location>
</feature>
<accession>A0ABT2TBY7</accession>
<feature type="transmembrane region" description="Helical" evidence="1">
    <location>
        <begin position="396"/>
        <end position="416"/>
    </location>
</feature>
<feature type="transmembrane region" description="Helical" evidence="1">
    <location>
        <begin position="148"/>
        <end position="167"/>
    </location>
</feature>
<evidence type="ECO:0008006" key="4">
    <source>
        <dbReference type="Google" id="ProtNLM"/>
    </source>
</evidence>
<evidence type="ECO:0000313" key="3">
    <source>
        <dbReference type="Proteomes" id="UP001652394"/>
    </source>
</evidence>